<gene>
    <name evidence="1" type="ORF">TSA1_32060</name>
</gene>
<proteinExistence type="predicted"/>
<evidence type="ECO:0000313" key="1">
    <source>
        <dbReference type="EMBL" id="PIT04869.1"/>
    </source>
</evidence>
<dbReference type="InterPro" id="IPR003329">
    <property type="entry name" value="Cytidylyl_trans"/>
</dbReference>
<keyword evidence="2" id="KW-1185">Reference proteome</keyword>
<dbReference type="CDD" id="cd02513">
    <property type="entry name" value="CMP-NeuAc_Synthase"/>
    <property type="match status" value="1"/>
</dbReference>
<dbReference type="Gene3D" id="3.90.550.10">
    <property type="entry name" value="Spore Coat Polysaccharide Biosynthesis Protein SpsA, Chain A"/>
    <property type="match status" value="1"/>
</dbReference>
<dbReference type="RefSeq" id="WP_100179983.1">
    <property type="nucleotide sequence ID" value="NZ_LFJC01000003.1"/>
</dbReference>
<dbReference type="InterPro" id="IPR029044">
    <property type="entry name" value="Nucleotide-diphossugar_trans"/>
</dbReference>
<dbReference type="Pfam" id="PF02348">
    <property type="entry name" value="CTP_transf_3"/>
    <property type="match status" value="1"/>
</dbReference>
<reference evidence="1 2" key="1">
    <citation type="submission" date="2015-06" db="EMBL/GenBank/DDBJ databases">
        <title>Comparative genome analysis of nirS-carrying Bradyrhizobium sp. strains.</title>
        <authorList>
            <person name="Ishii S."/>
            <person name="Jang J."/>
            <person name="Nishizawa T."/>
            <person name="Senoo K."/>
        </authorList>
    </citation>
    <scope>NUCLEOTIDE SEQUENCE [LARGE SCALE GENOMIC DNA]</scope>
    <source>
        <strain evidence="1 2">TSA1</strain>
    </source>
</reference>
<dbReference type="AlphaFoldDB" id="A0A2M6UJX8"/>
<accession>A0A2M6UJX8</accession>
<evidence type="ECO:0008006" key="3">
    <source>
        <dbReference type="Google" id="ProtNLM"/>
    </source>
</evidence>
<protein>
    <recommendedName>
        <fullName evidence="3">CMP-N-acetylneuraminic acid synthetase</fullName>
    </recommendedName>
</protein>
<dbReference type="GO" id="GO:0008781">
    <property type="term" value="F:N-acylneuraminate cytidylyltransferase activity"/>
    <property type="evidence" value="ECO:0007669"/>
    <property type="project" value="TreeGrafter"/>
</dbReference>
<dbReference type="Proteomes" id="UP000228930">
    <property type="component" value="Unassembled WGS sequence"/>
</dbReference>
<dbReference type="PANTHER" id="PTHR21485:SF6">
    <property type="entry name" value="N-ACYLNEURAMINATE CYTIDYLYLTRANSFERASE-RELATED"/>
    <property type="match status" value="1"/>
</dbReference>
<organism evidence="1 2">
    <name type="scientific">Bradyrhizobium nitroreducens</name>
    <dbReference type="NCBI Taxonomy" id="709803"/>
    <lineage>
        <taxon>Bacteria</taxon>
        <taxon>Pseudomonadati</taxon>
        <taxon>Pseudomonadota</taxon>
        <taxon>Alphaproteobacteria</taxon>
        <taxon>Hyphomicrobiales</taxon>
        <taxon>Nitrobacteraceae</taxon>
        <taxon>Bradyrhizobium</taxon>
    </lineage>
</organism>
<dbReference type="SUPFAM" id="SSF53448">
    <property type="entry name" value="Nucleotide-diphospho-sugar transferases"/>
    <property type="match status" value="1"/>
</dbReference>
<name>A0A2M6UJX8_9BRAD</name>
<dbReference type="EMBL" id="LFJC01000003">
    <property type="protein sequence ID" value="PIT04869.1"/>
    <property type="molecule type" value="Genomic_DNA"/>
</dbReference>
<dbReference type="InterPro" id="IPR050793">
    <property type="entry name" value="CMP-NeuNAc_synthase"/>
</dbReference>
<sequence length="232" mass="25252">MTLVALIPARGGSKGIPRKNLALCGGRSLLDWTAEAALHSGVVDRAVLSTDDQDIAETGRALGLEVPFLRPLDLAGDAASMLGVMQHCLAELTRAGETIEAIVLLQPTSPFRRAHHVRESIAKFRENQAQSLVSVVRVPHRFVPEGQMREKDGFLSPYFGGGIGRTTRQEKELLFARNGPAVLIVRSSVLDAGLLYGDSIVGYEMDELSSLDIDTPEELRLADHLLRTGYVR</sequence>
<evidence type="ECO:0000313" key="2">
    <source>
        <dbReference type="Proteomes" id="UP000228930"/>
    </source>
</evidence>
<comment type="caution">
    <text evidence="1">The sequence shown here is derived from an EMBL/GenBank/DDBJ whole genome shotgun (WGS) entry which is preliminary data.</text>
</comment>
<dbReference type="PANTHER" id="PTHR21485">
    <property type="entry name" value="HAD SUPERFAMILY MEMBERS CMAS AND KDSC"/>
    <property type="match status" value="1"/>
</dbReference>